<feature type="domain" description="Helicase C-terminal" evidence="6">
    <location>
        <begin position="275"/>
        <end position="445"/>
    </location>
</feature>
<evidence type="ECO:0000259" key="6">
    <source>
        <dbReference type="PROSITE" id="PS51194"/>
    </source>
</evidence>
<keyword evidence="4" id="KW-0067">ATP-binding</keyword>
<dbReference type="SMART" id="SM00487">
    <property type="entry name" value="DEXDc"/>
    <property type="match status" value="1"/>
</dbReference>
<evidence type="ECO:0000313" key="8">
    <source>
        <dbReference type="Proteomes" id="UP000271426"/>
    </source>
</evidence>
<dbReference type="InterPro" id="IPR014001">
    <property type="entry name" value="Helicase_ATP-bd"/>
</dbReference>
<dbReference type="FunFam" id="1.20.120.1080:FF:000005">
    <property type="entry name" value="ATP-dependent helicase HrpA"/>
    <property type="match status" value="1"/>
</dbReference>
<dbReference type="InterPro" id="IPR003593">
    <property type="entry name" value="AAA+_ATPase"/>
</dbReference>
<accession>A0A3G6ITP5</accession>
<dbReference type="InterPro" id="IPR007502">
    <property type="entry name" value="Helicase-assoc_dom"/>
</dbReference>
<dbReference type="EC" id="3.6.4.13" evidence="7"/>
<dbReference type="GO" id="GO:0005524">
    <property type="term" value="F:ATP binding"/>
    <property type="evidence" value="ECO:0007669"/>
    <property type="project" value="UniProtKB-KW"/>
</dbReference>
<dbReference type="InterPro" id="IPR001650">
    <property type="entry name" value="Helicase_C-like"/>
</dbReference>
<dbReference type="GO" id="GO:0003723">
    <property type="term" value="F:RNA binding"/>
    <property type="evidence" value="ECO:0007669"/>
    <property type="project" value="TreeGrafter"/>
</dbReference>
<gene>
    <name evidence="7" type="primary">hrpB2</name>
    <name evidence="7" type="ORF">CPPEL_04910</name>
</gene>
<dbReference type="SMART" id="SM00490">
    <property type="entry name" value="HELICc"/>
    <property type="match status" value="1"/>
</dbReference>
<dbReference type="InterPro" id="IPR027417">
    <property type="entry name" value="P-loop_NTPase"/>
</dbReference>
<organism evidence="7 8">
    <name type="scientific">Corynebacterium pseudopelargi</name>
    <dbReference type="NCBI Taxonomy" id="2080757"/>
    <lineage>
        <taxon>Bacteria</taxon>
        <taxon>Bacillati</taxon>
        <taxon>Actinomycetota</taxon>
        <taxon>Actinomycetes</taxon>
        <taxon>Mycobacteriales</taxon>
        <taxon>Corynebacteriaceae</taxon>
        <taxon>Corynebacterium</taxon>
    </lineage>
</organism>
<dbReference type="InterPro" id="IPR010222">
    <property type="entry name" value="RNA_helicase_HrpA"/>
</dbReference>
<dbReference type="FunFam" id="3.40.50.300:FF:000575">
    <property type="entry name" value="ATP-dependent helicase hrpA"/>
    <property type="match status" value="1"/>
</dbReference>
<dbReference type="PROSITE" id="PS51192">
    <property type="entry name" value="HELICASE_ATP_BIND_1"/>
    <property type="match status" value="1"/>
</dbReference>
<evidence type="ECO:0000256" key="1">
    <source>
        <dbReference type="ARBA" id="ARBA00022741"/>
    </source>
</evidence>
<evidence type="ECO:0000256" key="2">
    <source>
        <dbReference type="ARBA" id="ARBA00022801"/>
    </source>
</evidence>
<dbReference type="PANTHER" id="PTHR18934:SF99">
    <property type="entry name" value="ATP-DEPENDENT RNA HELICASE DHX37-RELATED"/>
    <property type="match status" value="1"/>
</dbReference>
<dbReference type="SUPFAM" id="SSF52540">
    <property type="entry name" value="P-loop containing nucleoside triphosphate hydrolases"/>
    <property type="match status" value="1"/>
</dbReference>
<dbReference type="Pfam" id="PF00271">
    <property type="entry name" value="Helicase_C"/>
    <property type="match status" value="1"/>
</dbReference>
<evidence type="ECO:0000259" key="5">
    <source>
        <dbReference type="PROSITE" id="PS51192"/>
    </source>
</evidence>
<dbReference type="SMART" id="SM00847">
    <property type="entry name" value="HA2"/>
    <property type="match status" value="1"/>
</dbReference>
<dbReference type="Proteomes" id="UP000271426">
    <property type="component" value="Chromosome"/>
</dbReference>
<dbReference type="PROSITE" id="PS51194">
    <property type="entry name" value="HELICASE_CTER"/>
    <property type="match status" value="1"/>
</dbReference>
<dbReference type="Pfam" id="PF21010">
    <property type="entry name" value="HA2_C"/>
    <property type="match status" value="1"/>
</dbReference>
<dbReference type="Pfam" id="PF07717">
    <property type="entry name" value="OB_NTP_bind"/>
    <property type="match status" value="1"/>
</dbReference>
<dbReference type="OrthoDB" id="9805617at2"/>
<dbReference type="Pfam" id="PF00270">
    <property type="entry name" value="DEAD"/>
    <property type="match status" value="1"/>
</dbReference>
<dbReference type="CDD" id="cd18791">
    <property type="entry name" value="SF2_C_RHA"/>
    <property type="match status" value="1"/>
</dbReference>
<evidence type="ECO:0000256" key="4">
    <source>
        <dbReference type="ARBA" id="ARBA00022840"/>
    </source>
</evidence>
<keyword evidence="3 7" id="KW-0347">Helicase</keyword>
<feature type="domain" description="Helicase ATP-binding" evidence="5">
    <location>
        <begin position="81"/>
        <end position="244"/>
    </location>
</feature>
<dbReference type="GO" id="GO:0003724">
    <property type="term" value="F:RNA helicase activity"/>
    <property type="evidence" value="ECO:0007669"/>
    <property type="project" value="UniProtKB-EC"/>
</dbReference>
<keyword evidence="8" id="KW-1185">Reference proteome</keyword>
<dbReference type="GO" id="GO:0016787">
    <property type="term" value="F:hydrolase activity"/>
    <property type="evidence" value="ECO:0007669"/>
    <property type="project" value="UniProtKB-KW"/>
</dbReference>
<keyword evidence="2 7" id="KW-0378">Hydrolase</keyword>
<sequence length="1300" mass="146462">MSSRQRHAIPEDIQELLAQAPYSLVPRFRARLKKARSAKAFAAITKDLRDAVAQVEARQAAIPPMTYPEALPVSAYREELLDVIEANQVVIIAGETGSGKTTQIPKLCLELGRGRRGLIGHTQPRRLAARTVAERIAEELGQDIGDSVGYAIRFDDRVSASTSVKLMTDGILLAEMQRDRLLRAYDTIIIDEAHERSLNIDFLLGYLKQLLPKRPELKVIITSATIDPERFAEHFCDAEGNPAPIVEVSGRTYPVEILYRPLEQTKGEKTIDVDPLDGLIQACKELMSYGPGDILCFFAGESDIRDAMEMIEKQHWKGVEVTPLFGRLSNQEQHKVFRPHAGRRIVLATNIAETSLTVPGIHYVVDTGFARISRYSTRTKVQRLPIEPISQASANQRSGRCGRVADGVAIRLYSEQDFQSRPEFTDPEILRTNLAQVILQMASLKLGDIQEFPFIQAPDTKAIRDGLLLLHELDALEQRDAAEPVLTAIGKQLARIPLDPRLARMLIEAQRLGVLFEAYVVVAALSIQDVRERPLEFQAQADQKHARFSNKRSDFLSYLNLWRYVRTQRDEQSGNAFRKLMQQEYLHYMRIREWFDLVRQLRSIGEQLGWIDVKALPGNIDADAVHKAVLSGLLSHIGIRDGESREYRGSRNTRFAIFPGSSVSKAKPEMVMAAEMVETSRLWARDVAQIDPAWVEKLGANLLKHQYSEPFWSSKRAQPMVHQRSTLYGVPVVEDRVVGYATVDKAAARDMFIREALIAGNWQTHHSFYHQNVQKLQAAGDLEEKARRRDIVVDEETLFDFYDARLPERITSGRHFDHWWKKTKQQQPDLLDFDPEALVAEHAAAVTEEAFPDIWRQGSLDYKLSYQFDPTAARDGVTIEIPVPLLGGLQPEGFDWLVPGLREELLTELIRSLPKASRRSVVPAPAFAQKAAELITPYQGTVEEQLAQALRSLGGSGIQASDFRVEKLPAHLRFSFAAMDKRGKIIDWDKDLAQLQQRQRQKIRSSVSKAARESESKAYKQWTEDTIGALEPEVHTSVEGQMVTAYPTLVRTKQGIARKVMPTKAQADAQLFSTTLTMLAQDLPQQGAQMLKGLPLRQRVAVDKYPHGGAEGLLRDIRIAAIRDLMQEAGGPQRTPQGYKDLQEFIRPRLASAVRQDTVALAPAIAAWLDAQQQLADWEGPAIEDMQRQLQLMLPEHAVTKLGSQRLKHIPRYAKAIALRLEDMELHPTRDAERQAVVNGLEARLARAIQNRGKKPQIPAQTLYSLQWQLQELRVSLFAQRLGTAQTVSERKIQKAIDAL</sequence>
<name>A0A3G6ITP5_9CORY</name>
<dbReference type="NCBIfam" id="TIGR01967">
    <property type="entry name" value="DEAH_box_HrpA"/>
    <property type="match status" value="1"/>
</dbReference>
<evidence type="ECO:0000313" key="7">
    <source>
        <dbReference type="EMBL" id="AZA09109.1"/>
    </source>
</evidence>
<dbReference type="CDD" id="cd17989">
    <property type="entry name" value="DEXHc_HrpA"/>
    <property type="match status" value="1"/>
</dbReference>
<dbReference type="Pfam" id="PF11898">
    <property type="entry name" value="DUF3418"/>
    <property type="match status" value="1"/>
</dbReference>
<dbReference type="EMBL" id="CP033898">
    <property type="protein sequence ID" value="AZA09109.1"/>
    <property type="molecule type" value="Genomic_DNA"/>
</dbReference>
<evidence type="ECO:0000256" key="3">
    <source>
        <dbReference type="ARBA" id="ARBA00022806"/>
    </source>
</evidence>
<dbReference type="InterPro" id="IPR011545">
    <property type="entry name" value="DEAD/DEAH_box_helicase_dom"/>
</dbReference>
<dbReference type="Gene3D" id="3.40.50.300">
    <property type="entry name" value="P-loop containing nucleotide triphosphate hydrolases"/>
    <property type="match status" value="2"/>
</dbReference>
<protein>
    <submittedName>
        <fullName evidence="7">ATP-dependent RNA helicase HrpB</fullName>
        <ecNumber evidence="7">3.6.4.13</ecNumber>
    </submittedName>
</protein>
<dbReference type="Gene3D" id="1.20.120.1080">
    <property type="match status" value="1"/>
</dbReference>
<reference evidence="7 8" key="1">
    <citation type="submission" date="2018-11" db="EMBL/GenBank/DDBJ databases">
        <authorList>
            <person name="Kleinhagauer T."/>
            <person name="Glaeser S.P."/>
            <person name="Spergser J."/>
            <person name="Ruckert C."/>
            <person name="Kaempfer P."/>
            <person name="Busse H.-J."/>
        </authorList>
    </citation>
    <scope>NUCLEOTIDE SEQUENCE [LARGE SCALE GENOMIC DNA]</scope>
    <source>
        <strain evidence="7 8">812CH</strain>
    </source>
</reference>
<dbReference type="RefSeq" id="WP_123960076.1">
    <property type="nucleotide sequence ID" value="NZ_CP033898.1"/>
</dbReference>
<dbReference type="NCBIfam" id="NF008348">
    <property type="entry name" value="PRK11131.1"/>
    <property type="match status" value="1"/>
</dbReference>
<dbReference type="KEGG" id="cpso:CPPEL_04910"/>
<dbReference type="InterPro" id="IPR011709">
    <property type="entry name" value="DEAD-box_helicase_OB_fold"/>
</dbReference>
<dbReference type="SMART" id="SM00382">
    <property type="entry name" value="AAA"/>
    <property type="match status" value="1"/>
</dbReference>
<dbReference type="InterPro" id="IPR024590">
    <property type="entry name" value="HrpA_C"/>
</dbReference>
<keyword evidence="1" id="KW-0547">Nucleotide-binding</keyword>
<dbReference type="PANTHER" id="PTHR18934">
    <property type="entry name" value="ATP-DEPENDENT RNA HELICASE"/>
    <property type="match status" value="1"/>
</dbReference>
<proteinExistence type="predicted"/>